<organism evidence="1 2">
    <name type="scientific">Trema orientale</name>
    <name type="common">Charcoal tree</name>
    <name type="synonym">Celtis orientalis</name>
    <dbReference type="NCBI Taxonomy" id="63057"/>
    <lineage>
        <taxon>Eukaryota</taxon>
        <taxon>Viridiplantae</taxon>
        <taxon>Streptophyta</taxon>
        <taxon>Embryophyta</taxon>
        <taxon>Tracheophyta</taxon>
        <taxon>Spermatophyta</taxon>
        <taxon>Magnoliopsida</taxon>
        <taxon>eudicotyledons</taxon>
        <taxon>Gunneridae</taxon>
        <taxon>Pentapetalae</taxon>
        <taxon>rosids</taxon>
        <taxon>fabids</taxon>
        <taxon>Rosales</taxon>
        <taxon>Cannabaceae</taxon>
        <taxon>Trema</taxon>
    </lineage>
</organism>
<evidence type="ECO:0000313" key="2">
    <source>
        <dbReference type="Proteomes" id="UP000237000"/>
    </source>
</evidence>
<name>A0A2P5F8S5_TREOI</name>
<dbReference type="Proteomes" id="UP000237000">
    <property type="component" value="Unassembled WGS sequence"/>
</dbReference>
<comment type="caution">
    <text evidence="1">The sequence shown here is derived from an EMBL/GenBank/DDBJ whole genome shotgun (WGS) entry which is preliminary data.</text>
</comment>
<evidence type="ECO:0000313" key="1">
    <source>
        <dbReference type="EMBL" id="PON94202.1"/>
    </source>
</evidence>
<accession>A0A2P5F8S5</accession>
<proteinExistence type="predicted"/>
<protein>
    <submittedName>
        <fullName evidence="1">Uncharacterized protein</fullName>
    </submittedName>
</protein>
<keyword evidence="2" id="KW-1185">Reference proteome</keyword>
<dbReference type="InParanoid" id="A0A2P5F8S5"/>
<dbReference type="EMBL" id="JXTC01000053">
    <property type="protein sequence ID" value="PON94202.1"/>
    <property type="molecule type" value="Genomic_DNA"/>
</dbReference>
<gene>
    <name evidence="1" type="ORF">TorRG33x02_099400</name>
</gene>
<dbReference type="AlphaFoldDB" id="A0A2P5F8S5"/>
<sequence>MSAILQGTSCTDLRMQSTASLQSDSKITASQYSVVANFITERMTLVSATSECVHSRCFVKTESTRPYYLMLSLALAIVPSNLYLENNEADSRWGSCNVVEVQPNLNKHTSAISNFDTLRLEPFVVKEQEVTARFDRHQSRRTLDRGLDIIMAQLLSRGG</sequence>
<reference evidence="2" key="1">
    <citation type="submission" date="2016-06" db="EMBL/GenBank/DDBJ databases">
        <title>Parallel loss of symbiosis genes in relatives of nitrogen-fixing non-legume Parasponia.</title>
        <authorList>
            <person name="Van Velzen R."/>
            <person name="Holmer R."/>
            <person name="Bu F."/>
            <person name="Rutten L."/>
            <person name="Van Zeijl A."/>
            <person name="Liu W."/>
            <person name="Santuari L."/>
            <person name="Cao Q."/>
            <person name="Sharma T."/>
            <person name="Shen D."/>
            <person name="Roswanjaya Y."/>
            <person name="Wardhani T."/>
            <person name="Kalhor M.S."/>
            <person name="Jansen J."/>
            <person name="Van den Hoogen J."/>
            <person name="Gungor B."/>
            <person name="Hartog M."/>
            <person name="Hontelez J."/>
            <person name="Verver J."/>
            <person name="Yang W.-C."/>
            <person name="Schijlen E."/>
            <person name="Repin R."/>
            <person name="Schilthuizen M."/>
            <person name="Schranz E."/>
            <person name="Heidstra R."/>
            <person name="Miyata K."/>
            <person name="Fedorova E."/>
            <person name="Kohlen W."/>
            <person name="Bisseling T."/>
            <person name="Smit S."/>
            <person name="Geurts R."/>
        </authorList>
    </citation>
    <scope>NUCLEOTIDE SEQUENCE [LARGE SCALE GENOMIC DNA]</scope>
    <source>
        <strain evidence="2">cv. RG33-2</strain>
    </source>
</reference>